<proteinExistence type="predicted"/>
<sequence>MSNPTPIPVISQDNLLFGSIRLTDSGYADRQLPSLYFMSDTNQFVRLRPFHRSGFCIIERPSRFIYIEAAYGQSSNIVYQCELGDTKAGIQATLQNLPVSQVNAKPSAPTGLNLFYITDGPFSGTTWFSAPSTQNNLCSVILRDFTTRSSVHHKGHALISKDAVTKFYNDTYPGMLDKLLALGTKEQSFTYQWASQGDVKIRVRSNQEYFPEASFIDQSTQFDTIKSFINGLSS</sequence>
<protein>
    <submittedName>
        <fullName evidence="1">Uncharacterized protein</fullName>
    </submittedName>
</protein>
<comment type="caution">
    <text evidence="1">The sequence shown here is derived from an EMBL/GenBank/DDBJ whole genome shotgun (WGS) entry which is preliminary data.</text>
</comment>
<keyword evidence="2" id="KW-1185">Reference proteome</keyword>
<organism evidence="1 2">
    <name type="scientific">Pseudovibrio exalbescens</name>
    <dbReference type="NCBI Taxonomy" id="197461"/>
    <lineage>
        <taxon>Bacteria</taxon>
        <taxon>Pseudomonadati</taxon>
        <taxon>Pseudomonadota</taxon>
        <taxon>Alphaproteobacteria</taxon>
        <taxon>Hyphomicrobiales</taxon>
        <taxon>Stappiaceae</taxon>
        <taxon>Pseudovibrio</taxon>
    </lineage>
</organism>
<reference evidence="1 2" key="1">
    <citation type="submission" date="2016-03" db="EMBL/GenBank/DDBJ databases">
        <title>Genome sequence of Nesiotobacter sp. nov., a moderately halophilic alphaproteobacterium isolated from the Yellow Sea, China.</title>
        <authorList>
            <person name="Zhang G."/>
            <person name="Zhang R."/>
        </authorList>
    </citation>
    <scope>NUCLEOTIDE SEQUENCE [LARGE SCALE GENOMIC DNA]</scope>
    <source>
        <strain evidence="1 2">WB1-6</strain>
    </source>
</reference>
<dbReference type="EMBL" id="LVVZ01000041">
    <property type="protein sequence ID" value="OKL42516.1"/>
    <property type="molecule type" value="Genomic_DNA"/>
</dbReference>
<accession>A0A1U7JCN6</accession>
<dbReference type="Proteomes" id="UP000185783">
    <property type="component" value="Unassembled WGS sequence"/>
</dbReference>
<evidence type="ECO:0000313" key="2">
    <source>
        <dbReference type="Proteomes" id="UP000185783"/>
    </source>
</evidence>
<dbReference type="STRING" id="197461.A3843_17780"/>
<name>A0A1U7JCN6_9HYPH</name>
<dbReference type="AlphaFoldDB" id="A0A1U7JCN6"/>
<dbReference type="RefSeq" id="WP_028482545.1">
    <property type="nucleotide sequence ID" value="NZ_LVVZ01000041.1"/>
</dbReference>
<evidence type="ECO:0000313" key="1">
    <source>
        <dbReference type="EMBL" id="OKL42516.1"/>
    </source>
</evidence>
<dbReference type="OrthoDB" id="7849545at2"/>
<gene>
    <name evidence="1" type="ORF">A3843_17780</name>
</gene>